<evidence type="ECO:0000313" key="2">
    <source>
        <dbReference type="EMBL" id="MBP0466932.1"/>
    </source>
</evidence>
<evidence type="ECO:0000313" key="3">
    <source>
        <dbReference type="Proteomes" id="UP000680815"/>
    </source>
</evidence>
<accession>A0ABS4B272</accession>
<evidence type="ECO:0000256" key="1">
    <source>
        <dbReference type="ARBA" id="ARBA00022729"/>
    </source>
</evidence>
<dbReference type="InterPro" id="IPR029046">
    <property type="entry name" value="LolA/LolB/LppX"/>
</dbReference>
<protein>
    <recommendedName>
        <fullName evidence="4">Outer membrane lipoprotein carrier protein LolA</fullName>
    </recommendedName>
</protein>
<dbReference type="Proteomes" id="UP000680815">
    <property type="component" value="Unassembled WGS sequence"/>
</dbReference>
<proteinExistence type="predicted"/>
<keyword evidence="3" id="KW-1185">Reference proteome</keyword>
<dbReference type="Gene3D" id="2.50.20.10">
    <property type="entry name" value="Lipoprotein localisation LolA/LolB/LppX"/>
    <property type="match status" value="1"/>
</dbReference>
<comment type="caution">
    <text evidence="2">The sequence shown here is derived from an EMBL/GenBank/DDBJ whole genome shotgun (WGS) entry which is preliminary data.</text>
</comment>
<evidence type="ECO:0008006" key="4">
    <source>
        <dbReference type="Google" id="ProtNLM"/>
    </source>
</evidence>
<dbReference type="InterPro" id="IPR004564">
    <property type="entry name" value="OM_lipoprot_carrier_LolA-like"/>
</dbReference>
<keyword evidence="1" id="KW-0732">Signal</keyword>
<gene>
    <name evidence="2" type="ORF">J5Y09_23595</name>
</gene>
<dbReference type="EMBL" id="JAGIYZ010000044">
    <property type="protein sequence ID" value="MBP0466932.1"/>
    <property type="molecule type" value="Genomic_DNA"/>
</dbReference>
<reference evidence="2 3" key="1">
    <citation type="submission" date="2021-03" db="EMBL/GenBank/DDBJ databases">
        <authorList>
            <person name="So Y."/>
        </authorList>
    </citation>
    <scope>NUCLEOTIDE SEQUENCE [LARGE SCALE GENOMIC DNA]</scope>
    <source>
        <strain evidence="2 3">PWR1</strain>
    </source>
</reference>
<organism evidence="2 3">
    <name type="scientific">Roseomonas nitratireducens</name>
    <dbReference type="NCBI Taxonomy" id="2820810"/>
    <lineage>
        <taxon>Bacteria</taxon>
        <taxon>Pseudomonadati</taxon>
        <taxon>Pseudomonadota</taxon>
        <taxon>Alphaproteobacteria</taxon>
        <taxon>Acetobacterales</taxon>
        <taxon>Roseomonadaceae</taxon>
        <taxon>Roseomonas</taxon>
    </lineage>
</organism>
<dbReference type="SUPFAM" id="SSF89392">
    <property type="entry name" value="Prokaryotic lipoproteins and lipoprotein localization factors"/>
    <property type="match status" value="1"/>
</dbReference>
<name>A0ABS4B272_9PROT</name>
<dbReference type="RefSeq" id="WP_209354305.1">
    <property type="nucleotide sequence ID" value="NZ_JAGIYZ010000044.1"/>
</dbReference>
<sequence>MPLPDETGAAPRLPRRLLLLGLAAQAPDPLAAILAPLAAVRESRATFVEEKELPELERPLLSRGLLAWRAPDRLEKHTIEPVEERFLLEGEVLTIERRGERRQVALDAAPEIRPLVEAVRATLAGDAATLRAHHRVAASGGPARWRIELTPLSPRVRAAVQRIVLEGEGAAILLVETQGRDGRGSMRISPAR</sequence>
<dbReference type="Pfam" id="PF19574">
    <property type="entry name" value="LolA_3"/>
    <property type="match status" value="1"/>
</dbReference>